<sequence length="764" mass="86605">MNFFVGRIFFAIVLVLYPVLIFCALRFGEFSPRKLALLLLLLVALRIFLFAQHKHPSIPVKEIGFTTILLLCGILTFSLDNAKFLLFYPVLVNSGMLCLFGATLFSKTNLVFRLATFADKRILRIADRILIERYCQKVTIVWCIFFCINGAIALWTVLASDEKWWTLYNGFISYILMGILFAVEYGVRKMKQGSLQSYISFSQIQANSRPDDSVVCFRGSGLSSVCKTWKMFKEDVSKLRGAISQESYDSWILNVEDTYHLLVAIFALFQSQKKILFTANRQKEFIREIRKPNVGFLNDTGEENSLQIPQVLERFSAQIPWQTFNAQKAQAALYTSGTTGVPKEIPKTAAQFENEADALAGRFASSFSHCNFYSTVNHHHIYGLAFSVFVPFSAGLPIRQTRFEFPEELEQILAEPAVIVASPAFLKRLVANRTKLAFKKKPFWLSAGGVLPDEVAHQVEELSGNGVQEIYGCTEAGAIATRRIQITPLWTPIPTNQITLEEDGRLKILSSYTEPEGFVTGDLGKIESDGTFSLLGRADSIVKIEEKRISLLEVENRLRETKLVRDVRVVPMAGKRQFLAAALVLNETGTLKFAETPKKEINAYFRNYLSNFLENTVTPKKWRYLEELPQDVMGKVKTRDIQKLFALPEDPNFKILRFFQNGNRLAVKIVVPNTSDYYDGHFPHFKLLPAVVQIDLALRFFRAFFQLPSEIDRISRTKFTSPILPDTPITFEESYSPELGKMSFRIVNGETVHASGSILLKKAP</sequence>
<keyword evidence="6" id="KW-1185">Reference proteome</keyword>
<feature type="domain" description="AMP-dependent synthetase/ligase" evidence="3">
    <location>
        <begin position="323"/>
        <end position="491"/>
    </location>
</feature>
<dbReference type="PANTHER" id="PTHR43201">
    <property type="entry name" value="ACYL-COA SYNTHETASE"/>
    <property type="match status" value="1"/>
</dbReference>
<dbReference type="InterPro" id="IPR054545">
    <property type="entry name" value="ApeI-like"/>
</dbReference>
<dbReference type="EMBL" id="FRAW01000001">
    <property type="protein sequence ID" value="SHK13688.1"/>
    <property type="molecule type" value="Genomic_DNA"/>
</dbReference>
<dbReference type="GO" id="GO:0006631">
    <property type="term" value="P:fatty acid metabolic process"/>
    <property type="evidence" value="ECO:0007669"/>
    <property type="project" value="TreeGrafter"/>
</dbReference>
<keyword evidence="2" id="KW-0812">Transmembrane</keyword>
<dbReference type="SUPFAM" id="SSF56801">
    <property type="entry name" value="Acetyl-CoA synthetase-like"/>
    <property type="match status" value="1"/>
</dbReference>
<reference evidence="6" key="1">
    <citation type="submission" date="2016-11" db="EMBL/GenBank/DDBJ databases">
        <authorList>
            <person name="Varghese N."/>
            <person name="Submissions S."/>
        </authorList>
    </citation>
    <scope>NUCLEOTIDE SEQUENCE [LARGE SCALE GENOMIC DNA]</scope>
    <source>
        <strain evidence="6">UWOS</strain>
    </source>
</reference>
<dbReference type="Gene3D" id="3.40.50.12780">
    <property type="entry name" value="N-terminal domain of ligase-like"/>
    <property type="match status" value="1"/>
</dbReference>
<dbReference type="InterPro" id="IPR042099">
    <property type="entry name" value="ANL_N_sf"/>
</dbReference>
<organism evidence="5 6">
    <name type="scientific">Fibrobacter intestinalis</name>
    <dbReference type="NCBI Taxonomy" id="28122"/>
    <lineage>
        <taxon>Bacteria</taxon>
        <taxon>Pseudomonadati</taxon>
        <taxon>Fibrobacterota</taxon>
        <taxon>Fibrobacteria</taxon>
        <taxon>Fibrobacterales</taxon>
        <taxon>Fibrobacteraceae</taxon>
        <taxon>Fibrobacter</taxon>
    </lineage>
</organism>
<feature type="domain" description="ApeI dehydratase-like" evidence="4">
    <location>
        <begin position="661"/>
        <end position="756"/>
    </location>
</feature>
<feature type="transmembrane region" description="Helical" evidence="2">
    <location>
        <begin position="63"/>
        <end position="79"/>
    </location>
</feature>
<evidence type="ECO:0000256" key="1">
    <source>
        <dbReference type="ARBA" id="ARBA00006432"/>
    </source>
</evidence>
<proteinExistence type="inferred from homology"/>
<dbReference type="InterPro" id="IPR029069">
    <property type="entry name" value="HotDog_dom_sf"/>
</dbReference>
<evidence type="ECO:0000259" key="4">
    <source>
        <dbReference type="Pfam" id="PF22818"/>
    </source>
</evidence>
<dbReference type="GO" id="GO:0031956">
    <property type="term" value="F:medium-chain fatty acid-CoA ligase activity"/>
    <property type="evidence" value="ECO:0007669"/>
    <property type="project" value="TreeGrafter"/>
</dbReference>
<keyword evidence="5" id="KW-0436">Ligase</keyword>
<dbReference type="InterPro" id="IPR000873">
    <property type="entry name" value="AMP-dep_synth/lig_dom"/>
</dbReference>
<gene>
    <name evidence="5" type="ORF">SAMN05720469_101201</name>
</gene>
<evidence type="ECO:0000256" key="2">
    <source>
        <dbReference type="SAM" id="Phobius"/>
    </source>
</evidence>
<dbReference type="Pfam" id="PF00501">
    <property type="entry name" value="AMP-binding"/>
    <property type="match status" value="1"/>
</dbReference>
<dbReference type="Gene3D" id="3.10.129.10">
    <property type="entry name" value="Hotdog Thioesterase"/>
    <property type="match status" value="1"/>
</dbReference>
<comment type="similarity">
    <text evidence="1">Belongs to the ATP-dependent AMP-binding enzyme family.</text>
</comment>
<dbReference type="Pfam" id="PF22818">
    <property type="entry name" value="ApeI-like"/>
    <property type="match status" value="1"/>
</dbReference>
<evidence type="ECO:0000313" key="5">
    <source>
        <dbReference type="EMBL" id="SHK13688.1"/>
    </source>
</evidence>
<dbReference type="PANTHER" id="PTHR43201:SF8">
    <property type="entry name" value="ACYL-COA SYNTHETASE FAMILY MEMBER 3"/>
    <property type="match status" value="1"/>
</dbReference>
<dbReference type="SUPFAM" id="SSF54637">
    <property type="entry name" value="Thioesterase/thiol ester dehydrase-isomerase"/>
    <property type="match status" value="1"/>
</dbReference>
<dbReference type="Proteomes" id="UP000184275">
    <property type="component" value="Unassembled WGS sequence"/>
</dbReference>
<dbReference type="Gene3D" id="3.30.300.30">
    <property type="match status" value="1"/>
</dbReference>
<dbReference type="InterPro" id="IPR045851">
    <property type="entry name" value="AMP-bd_C_sf"/>
</dbReference>
<feature type="transmembrane region" description="Helical" evidence="2">
    <location>
        <begin position="164"/>
        <end position="187"/>
    </location>
</feature>
<feature type="transmembrane region" description="Helical" evidence="2">
    <location>
        <begin position="7"/>
        <end position="28"/>
    </location>
</feature>
<evidence type="ECO:0000313" key="6">
    <source>
        <dbReference type="Proteomes" id="UP000184275"/>
    </source>
</evidence>
<keyword evidence="2" id="KW-1133">Transmembrane helix</keyword>
<name>A0A1M6Q0F7_9BACT</name>
<dbReference type="AlphaFoldDB" id="A0A1M6Q0F7"/>
<protein>
    <submittedName>
        <fullName evidence="5">Acyl-coenzyme A synthetase/AMP-(Fatty) acid ligase</fullName>
    </submittedName>
</protein>
<feature type="transmembrane region" description="Helical" evidence="2">
    <location>
        <begin position="34"/>
        <end position="51"/>
    </location>
</feature>
<feature type="transmembrane region" description="Helical" evidence="2">
    <location>
        <begin position="138"/>
        <end position="158"/>
    </location>
</feature>
<evidence type="ECO:0000259" key="3">
    <source>
        <dbReference type="Pfam" id="PF00501"/>
    </source>
</evidence>
<accession>A0A1M6Q0F7</accession>
<feature type="transmembrane region" description="Helical" evidence="2">
    <location>
        <begin position="85"/>
        <end position="105"/>
    </location>
</feature>
<keyword evidence="2" id="KW-0472">Membrane</keyword>